<reference evidence="1" key="1">
    <citation type="submission" date="2018-06" db="EMBL/GenBank/DDBJ databases">
        <authorList>
            <person name="Zhirakovskaya E."/>
        </authorList>
    </citation>
    <scope>NUCLEOTIDE SEQUENCE</scope>
</reference>
<evidence type="ECO:0008006" key="2">
    <source>
        <dbReference type="Google" id="ProtNLM"/>
    </source>
</evidence>
<protein>
    <recommendedName>
        <fullName evidence="2">Sulfur relay protein DsrC</fullName>
    </recommendedName>
</protein>
<gene>
    <name evidence="1" type="ORF">MNBD_GAMMA07-2176</name>
</gene>
<evidence type="ECO:0000313" key="1">
    <source>
        <dbReference type="EMBL" id="VAW57157.1"/>
    </source>
</evidence>
<organism evidence="1">
    <name type="scientific">hydrothermal vent metagenome</name>
    <dbReference type="NCBI Taxonomy" id="652676"/>
    <lineage>
        <taxon>unclassified sequences</taxon>
        <taxon>metagenomes</taxon>
        <taxon>ecological metagenomes</taxon>
    </lineage>
</organism>
<dbReference type="AlphaFoldDB" id="A0A3B0X2L3"/>
<proteinExistence type="predicted"/>
<sequence>MIYLSDILTHEHELDSFESLLEVVKQKARDGEIHLDVDIKPPYPDAPKDWQNQVEMAFTFPNR</sequence>
<name>A0A3B0X2L3_9ZZZZ</name>
<accession>A0A3B0X2L3</accession>
<dbReference type="EMBL" id="UOFF01000346">
    <property type="protein sequence ID" value="VAW57157.1"/>
    <property type="molecule type" value="Genomic_DNA"/>
</dbReference>